<proteinExistence type="predicted"/>
<name>A0ABM9WVC8_VIBAE</name>
<reference evidence="2" key="1">
    <citation type="submission" date="2006-10" db="EMBL/GenBank/DDBJ databases">
        <authorList>
            <person name="Heidelberg J."/>
            <person name="Sebastian Y."/>
        </authorList>
    </citation>
    <scope>NUCLEOTIDE SEQUENCE [LARGE SCALE GENOMIC DNA]</scope>
    <source>
        <strain evidence="2">EX25</strain>
    </source>
</reference>
<keyword evidence="2" id="KW-1185">Reference proteome</keyword>
<dbReference type="EMBL" id="DS267818">
    <property type="protein sequence ID" value="EDN57359.1"/>
    <property type="molecule type" value="Genomic_DNA"/>
</dbReference>
<feature type="non-terminal residue" evidence="1">
    <location>
        <position position="23"/>
    </location>
</feature>
<sequence>MPNFHIKWHFDHHALVATHILKV</sequence>
<gene>
    <name evidence="1" type="ORF">VEx25_A0507</name>
</gene>
<evidence type="ECO:0000313" key="1">
    <source>
        <dbReference type="EMBL" id="EDN57359.1"/>
    </source>
</evidence>
<protein>
    <submittedName>
        <fullName evidence="1">Uncharacterized protein</fullName>
    </submittedName>
</protein>
<evidence type="ECO:0000313" key="2">
    <source>
        <dbReference type="Proteomes" id="UP000242664"/>
    </source>
</evidence>
<organism evidence="1 2">
    <name type="scientific">Vibrio antiquarius (strain Ex25)</name>
    <dbReference type="NCBI Taxonomy" id="150340"/>
    <lineage>
        <taxon>Bacteria</taxon>
        <taxon>Pseudomonadati</taxon>
        <taxon>Pseudomonadota</taxon>
        <taxon>Gammaproteobacteria</taxon>
        <taxon>Vibrionales</taxon>
        <taxon>Vibrionaceae</taxon>
        <taxon>Vibrio</taxon>
        <taxon>Vibrio diabolicus subgroup</taxon>
    </lineage>
</organism>
<accession>A0ABM9WVC8</accession>
<dbReference type="Proteomes" id="UP000242664">
    <property type="component" value="Unassembled WGS sequence"/>
</dbReference>